<dbReference type="RefSeq" id="WP_109350093.1">
    <property type="nucleotide sequence ID" value="NZ_BJUE01000020.1"/>
</dbReference>
<protein>
    <submittedName>
        <fullName evidence="4">Cell division protein DivIC</fullName>
    </submittedName>
    <submittedName>
        <fullName evidence="3">Septum formation initiator</fullName>
    </submittedName>
</protein>
<proteinExistence type="predicted"/>
<keyword evidence="2" id="KW-0472">Membrane</keyword>
<dbReference type="Proteomes" id="UP000294641">
    <property type="component" value="Unassembled WGS sequence"/>
</dbReference>
<comment type="caution">
    <text evidence="3">The sequence shown here is derived from an EMBL/GenBank/DDBJ whole genome shotgun (WGS) entry which is preliminary data.</text>
</comment>
<dbReference type="InterPro" id="IPR039076">
    <property type="entry name" value="DivIC"/>
</dbReference>
<dbReference type="OrthoDB" id="2991180at2"/>
<evidence type="ECO:0000313" key="4">
    <source>
        <dbReference type="EMBL" id="TDR36091.1"/>
    </source>
</evidence>
<sequence>MPKKQKPMSTVSRINSDYTQQEKIRKQRLHNKKVSLYRTLAVMSIVFLIALGSLITLLVKQHDTLNQKEEEKVAVEKELKVQEKRQKELNEQLVKLDDNDYIAKIVRKNLFLSKKGEKIFNIPNSLDDEGQIDISKNQKD</sequence>
<feature type="coiled-coil region" evidence="1">
    <location>
        <begin position="58"/>
        <end position="99"/>
    </location>
</feature>
<evidence type="ECO:0000313" key="5">
    <source>
        <dbReference type="Proteomes" id="UP000254330"/>
    </source>
</evidence>
<reference evidence="3 5" key="1">
    <citation type="submission" date="2018-06" db="EMBL/GenBank/DDBJ databases">
        <authorList>
            <consortium name="Pathogen Informatics"/>
            <person name="Doyle S."/>
        </authorList>
    </citation>
    <scope>NUCLEOTIDE SEQUENCE [LARGE SCALE GENOMIC DNA]</scope>
    <source>
        <strain evidence="3 5">NCTC10597</strain>
    </source>
</reference>
<dbReference type="Proteomes" id="UP000254330">
    <property type="component" value="Unassembled WGS sequence"/>
</dbReference>
<name>A0A2U3ABP7_9BACL</name>
<dbReference type="PANTHER" id="PTHR40027">
    <property type="entry name" value="CELL DIVISION PROTEIN DIVIC"/>
    <property type="match status" value="1"/>
</dbReference>
<keyword evidence="6" id="KW-1185">Reference proteome</keyword>
<keyword evidence="2" id="KW-0812">Transmembrane</keyword>
<dbReference type="EMBL" id="UGNP01000001">
    <property type="protein sequence ID" value="STX08429.1"/>
    <property type="molecule type" value="Genomic_DNA"/>
</dbReference>
<feature type="transmembrane region" description="Helical" evidence="2">
    <location>
        <begin position="35"/>
        <end position="59"/>
    </location>
</feature>
<dbReference type="PANTHER" id="PTHR40027:SF1">
    <property type="entry name" value="CELL DIVISION PROTEIN DIVIC"/>
    <property type="match status" value="1"/>
</dbReference>
<dbReference type="GO" id="GO:0051301">
    <property type="term" value="P:cell division"/>
    <property type="evidence" value="ECO:0007669"/>
    <property type="project" value="UniProtKB-KW"/>
</dbReference>
<keyword evidence="4" id="KW-0131">Cell cycle</keyword>
<accession>A0A2U3ABP7</accession>
<evidence type="ECO:0000313" key="3">
    <source>
        <dbReference type="EMBL" id="STX08429.1"/>
    </source>
</evidence>
<keyword evidence="2" id="KW-1133">Transmembrane helix</keyword>
<reference evidence="4 6" key="2">
    <citation type="submission" date="2019-03" db="EMBL/GenBank/DDBJ databases">
        <title>Genomic Encyclopedia of Type Strains, Phase IV (KMG-IV): sequencing the most valuable type-strain genomes for metagenomic binning, comparative biology and taxonomic classification.</title>
        <authorList>
            <person name="Goeker M."/>
        </authorList>
    </citation>
    <scope>NUCLEOTIDE SEQUENCE [LARGE SCALE GENOMIC DNA]</scope>
    <source>
        <strain evidence="4 6">DSM 20580</strain>
    </source>
</reference>
<dbReference type="EMBL" id="SNZG01000026">
    <property type="protein sequence ID" value="TDR36091.1"/>
    <property type="molecule type" value="Genomic_DNA"/>
</dbReference>
<evidence type="ECO:0000256" key="1">
    <source>
        <dbReference type="SAM" id="Coils"/>
    </source>
</evidence>
<organism evidence="3 5">
    <name type="scientific">Kurthia zopfii</name>
    <dbReference type="NCBI Taxonomy" id="1650"/>
    <lineage>
        <taxon>Bacteria</taxon>
        <taxon>Bacillati</taxon>
        <taxon>Bacillota</taxon>
        <taxon>Bacilli</taxon>
        <taxon>Bacillales</taxon>
        <taxon>Caryophanaceae</taxon>
        <taxon>Kurthia</taxon>
    </lineage>
</organism>
<evidence type="ECO:0000313" key="6">
    <source>
        <dbReference type="Proteomes" id="UP000294641"/>
    </source>
</evidence>
<dbReference type="AlphaFoldDB" id="A0A2U3ABP7"/>
<keyword evidence="1" id="KW-0175">Coiled coil</keyword>
<evidence type="ECO:0000256" key="2">
    <source>
        <dbReference type="SAM" id="Phobius"/>
    </source>
</evidence>
<gene>
    <name evidence="4" type="ORF">DFR61_12625</name>
    <name evidence="3" type="ORF">NCTC10597_00071</name>
</gene>
<dbReference type="Pfam" id="PF04977">
    <property type="entry name" value="DivIC"/>
    <property type="match status" value="1"/>
</dbReference>
<dbReference type="InterPro" id="IPR007060">
    <property type="entry name" value="FtsL/DivIC"/>
</dbReference>
<keyword evidence="4" id="KW-0132">Cell division</keyword>